<dbReference type="GO" id="GO:0016787">
    <property type="term" value="F:hydrolase activity"/>
    <property type="evidence" value="ECO:0007669"/>
    <property type="project" value="UniProtKB-KW"/>
</dbReference>
<accession>A0A2A4AIC4</accession>
<dbReference type="PROSITE" id="PS00893">
    <property type="entry name" value="NUDIX_BOX"/>
    <property type="match status" value="1"/>
</dbReference>
<gene>
    <name evidence="4" type="ORF">COM45_09605</name>
</gene>
<keyword evidence="2" id="KW-0378">Hydrolase</keyword>
<dbReference type="CDD" id="cd04690">
    <property type="entry name" value="NUDIX_Hydrolase"/>
    <property type="match status" value="1"/>
</dbReference>
<evidence type="ECO:0000256" key="1">
    <source>
        <dbReference type="ARBA" id="ARBA00005582"/>
    </source>
</evidence>
<dbReference type="PROSITE" id="PS51462">
    <property type="entry name" value="NUDIX"/>
    <property type="match status" value="1"/>
</dbReference>
<reference evidence="4 5" key="1">
    <citation type="submission" date="2017-09" db="EMBL/GenBank/DDBJ databases">
        <title>Draft Genome Sequence of Corynebacterium accolens AH4003.</title>
        <authorList>
            <person name="Chen Y."/>
            <person name="Oosthuysen W.F."/>
            <person name="Kelley S."/>
            <person name="Horswill A."/>
        </authorList>
    </citation>
    <scope>NUCLEOTIDE SEQUENCE [LARGE SCALE GENOMIC DNA]</scope>
    <source>
        <strain evidence="4 5">AH4003</strain>
    </source>
</reference>
<dbReference type="EMBL" id="NWBP01000032">
    <property type="protein sequence ID" value="PCC82261.1"/>
    <property type="molecule type" value="Genomic_DNA"/>
</dbReference>
<evidence type="ECO:0000259" key="3">
    <source>
        <dbReference type="PROSITE" id="PS51462"/>
    </source>
</evidence>
<evidence type="ECO:0000256" key="2">
    <source>
        <dbReference type="ARBA" id="ARBA00022801"/>
    </source>
</evidence>
<dbReference type="InterPro" id="IPR000086">
    <property type="entry name" value="NUDIX_hydrolase_dom"/>
</dbReference>
<dbReference type="Gene3D" id="3.90.79.10">
    <property type="entry name" value="Nucleoside Triphosphate Pyrophosphohydrolase"/>
    <property type="match status" value="1"/>
</dbReference>
<comment type="similarity">
    <text evidence="1">Belongs to the Nudix hydrolase family.</text>
</comment>
<dbReference type="Pfam" id="PF00293">
    <property type="entry name" value="NUDIX"/>
    <property type="match status" value="1"/>
</dbReference>
<feature type="domain" description="Nudix hydrolase" evidence="3">
    <location>
        <begin position="3"/>
        <end position="130"/>
    </location>
</feature>
<name>A0A2A4AIC4_9CORY</name>
<organism evidence="4 5">
    <name type="scientific">Corynebacterium accolens</name>
    <dbReference type="NCBI Taxonomy" id="38284"/>
    <lineage>
        <taxon>Bacteria</taxon>
        <taxon>Bacillati</taxon>
        <taxon>Actinomycetota</taxon>
        <taxon>Actinomycetes</taxon>
        <taxon>Mycobacteriales</taxon>
        <taxon>Corynebacteriaceae</taxon>
        <taxon>Corynebacterium</taxon>
    </lineage>
</organism>
<dbReference type="InterPro" id="IPR020084">
    <property type="entry name" value="NUDIX_hydrolase_CS"/>
</dbReference>
<comment type="caution">
    <text evidence="4">The sequence shown here is derived from an EMBL/GenBank/DDBJ whole genome shotgun (WGS) entry which is preliminary data.</text>
</comment>
<dbReference type="AlphaFoldDB" id="A0A2A4AIC4"/>
<sequence length="131" mass="14216">MPTQEIHVSAVIFHNSEGHVLCVRKKNTTAFQFPGGKPDPDETPLQAAVREVGEEIGVTLDGALLSPRGTFRAAAANEENHEVIADVFSYPSPVIPNIAAEIAEYAWVDLAEPHVELAPLLKTPALREKHC</sequence>
<dbReference type="SUPFAM" id="SSF55811">
    <property type="entry name" value="Nudix"/>
    <property type="match status" value="1"/>
</dbReference>
<dbReference type="InterPro" id="IPR015797">
    <property type="entry name" value="NUDIX_hydrolase-like_dom_sf"/>
</dbReference>
<protein>
    <submittedName>
        <fullName evidence="4">NUDIX domain-containing protein</fullName>
    </submittedName>
</protein>
<proteinExistence type="inferred from homology"/>
<dbReference type="PANTHER" id="PTHR43736">
    <property type="entry name" value="ADP-RIBOSE PYROPHOSPHATASE"/>
    <property type="match status" value="1"/>
</dbReference>
<dbReference type="PANTHER" id="PTHR43736:SF1">
    <property type="entry name" value="DIHYDRONEOPTERIN TRIPHOSPHATE DIPHOSPHATASE"/>
    <property type="match status" value="1"/>
</dbReference>
<dbReference type="Proteomes" id="UP000218690">
    <property type="component" value="Unassembled WGS sequence"/>
</dbReference>
<evidence type="ECO:0000313" key="5">
    <source>
        <dbReference type="Proteomes" id="UP000218690"/>
    </source>
</evidence>
<evidence type="ECO:0000313" key="4">
    <source>
        <dbReference type="EMBL" id="PCC82261.1"/>
    </source>
</evidence>